<accession>A0A512C6D8</accession>
<evidence type="ECO:0008006" key="5">
    <source>
        <dbReference type="Google" id="ProtNLM"/>
    </source>
</evidence>
<dbReference type="Gene3D" id="3.10.310.10">
    <property type="entry name" value="Diaminopimelate Epimerase, Chain A, domain 1"/>
    <property type="match status" value="2"/>
</dbReference>
<dbReference type="PANTHER" id="PTHR13774:SF17">
    <property type="entry name" value="PHENAZINE BIOSYNTHESIS-LIKE DOMAIN-CONTAINING PROTEIN"/>
    <property type="match status" value="1"/>
</dbReference>
<dbReference type="PANTHER" id="PTHR13774">
    <property type="entry name" value="PHENAZINE BIOSYNTHESIS PROTEIN"/>
    <property type="match status" value="1"/>
</dbReference>
<organism evidence="3 4">
    <name type="scientific">Cyclobacterium qasimii</name>
    <dbReference type="NCBI Taxonomy" id="1350429"/>
    <lineage>
        <taxon>Bacteria</taxon>
        <taxon>Pseudomonadati</taxon>
        <taxon>Bacteroidota</taxon>
        <taxon>Cytophagia</taxon>
        <taxon>Cytophagales</taxon>
        <taxon>Cyclobacteriaceae</taxon>
        <taxon>Cyclobacterium</taxon>
    </lineage>
</organism>
<comment type="caution">
    <text evidence="3">The sequence shown here is derived from an EMBL/GenBank/DDBJ whole genome shotgun (WGS) entry which is preliminary data.</text>
</comment>
<keyword evidence="2" id="KW-0413">Isomerase</keyword>
<evidence type="ECO:0000256" key="2">
    <source>
        <dbReference type="ARBA" id="ARBA00023235"/>
    </source>
</evidence>
<gene>
    <name evidence="3" type="ORF">CQA01_03060</name>
</gene>
<dbReference type="PIRSF" id="PIRSF016184">
    <property type="entry name" value="PhzC_PhzF"/>
    <property type="match status" value="1"/>
</dbReference>
<proteinExistence type="inferred from homology"/>
<dbReference type="EMBL" id="BJYV01000001">
    <property type="protein sequence ID" value="GEO19772.1"/>
    <property type="molecule type" value="Genomic_DNA"/>
</dbReference>
<dbReference type="GO" id="GO:0016853">
    <property type="term" value="F:isomerase activity"/>
    <property type="evidence" value="ECO:0007669"/>
    <property type="project" value="UniProtKB-KW"/>
</dbReference>
<dbReference type="GO" id="GO:0005737">
    <property type="term" value="C:cytoplasm"/>
    <property type="evidence" value="ECO:0007669"/>
    <property type="project" value="TreeGrafter"/>
</dbReference>
<dbReference type="Proteomes" id="UP000321301">
    <property type="component" value="Unassembled WGS sequence"/>
</dbReference>
<dbReference type="AlphaFoldDB" id="A0A512C6D8"/>
<dbReference type="RefSeq" id="WP_020889752.1">
    <property type="nucleotide sequence ID" value="NZ_BJYV01000001.1"/>
</dbReference>
<dbReference type="Pfam" id="PF02567">
    <property type="entry name" value="PhzC-PhzF"/>
    <property type="match status" value="1"/>
</dbReference>
<protein>
    <recommendedName>
        <fullName evidence="5">Isomerase</fullName>
    </recommendedName>
</protein>
<reference evidence="3 4" key="1">
    <citation type="submission" date="2019-07" db="EMBL/GenBank/DDBJ databases">
        <title>Whole genome shotgun sequence of Cyclobacterium qasimii NBRC 106168.</title>
        <authorList>
            <person name="Hosoyama A."/>
            <person name="Uohara A."/>
            <person name="Ohji S."/>
            <person name="Ichikawa N."/>
        </authorList>
    </citation>
    <scope>NUCLEOTIDE SEQUENCE [LARGE SCALE GENOMIC DNA]</scope>
    <source>
        <strain evidence="3 4">NBRC 106168</strain>
    </source>
</reference>
<evidence type="ECO:0000313" key="4">
    <source>
        <dbReference type="Proteomes" id="UP000321301"/>
    </source>
</evidence>
<evidence type="ECO:0000313" key="3">
    <source>
        <dbReference type="EMBL" id="GEO19772.1"/>
    </source>
</evidence>
<dbReference type="SUPFAM" id="SSF54506">
    <property type="entry name" value="Diaminopimelate epimerase-like"/>
    <property type="match status" value="1"/>
</dbReference>
<dbReference type="InterPro" id="IPR003719">
    <property type="entry name" value="Phenazine_PhzF-like"/>
</dbReference>
<sequence>MKPVIISVFTARELGYTGNPAAVVLTSEILEDQEMQQQAAALGLPATSFIFIDKNENCNVSWFAPDEKIELCGHGAAAAGIFLSKYLEKPEITLYYKGGEINVEVSEDTFSMRLEAIPVLKLISECPLPLKEGLGIPVLAIYETANKHLILTDSESSVKNMNPDFKRLRDSEIFGYAITAPGDKVDFVSRTLVPHVGQLEDFATGSSHAMLVPFWSERLNKSEMVAEQLSKRGGRFISSITGNEVVLSGEFMIQE</sequence>
<name>A0A512C6D8_9BACT</name>
<keyword evidence="4" id="KW-1185">Reference proteome</keyword>
<comment type="similarity">
    <text evidence="1">Belongs to the PhzF family.</text>
</comment>
<evidence type="ECO:0000256" key="1">
    <source>
        <dbReference type="ARBA" id="ARBA00008270"/>
    </source>
</evidence>